<feature type="domain" description="Peptidase S9 prolyl oligopeptidase catalytic" evidence="2">
    <location>
        <begin position="390"/>
        <end position="591"/>
    </location>
</feature>
<protein>
    <submittedName>
        <fullName evidence="3">S9 family peptidase</fullName>
    </submittedName>
</protein>
<accession>A0A366M5D5</accession>
<reference evidence="3 4" key="1">
    <citation type="submission" date="2018-06" db="EMBL/GenBank/DDBJ databases">
        <title>Sphaerisporangium craniellae sp. nov., isolated from a marine sponge in the South China Sea.</title>
        <authorList>
            <person name="Li L."/>
        </authorList>
    </citation>
    <scope>NUCLEOTIDE SEQUENCE [LARGE SCALE GENOMIC DNA]</scope>
    <source>
        <strain evidence="3 4">LHW63015</strain>
    </source>
</reference>
<evidence type="ECO:0000256" key="1">
    <source>
        <dbReference type="ARBA" id="ARBA00022801"/>
    </source>
</evidence>
<keyword evidence="1" id="KW-0378">Hydrolase</keyword>
<dbReference type="InterPro" id="IPR011042">
    <property type="entry name" value="6-blade_b-propeller_TolB-like"/>
</dbReference>
<sequence length="604" mass="65118">MKAEERWRARFRAPRMTLPQFAVKAPNRAIYQSNASGSWEIYAWDRSTGAFRQVTDRPNGTTHAVLDPTGKWIWWFADTDGDEWGQWMRQPFGGGPDESAIPAEAADGLAFGHPAGIGLSSVGTAAIGLARPGSGFQVLYVQPGEAPTVVYEHAEAAYVADMSLDGSLILIDHSEHGDALHPALRVIRPNGTTVGDLRDGPGKGLLGVRFSPIAGDRRLLALHERRGRREPLLWDPLTGDQREVWLRDPGEVTADWFQDGRSLLIVRQHRGRTRLHRYDLGGGGMTPIETPHGVIESAAARHDGTVEYAWSNSSHPPVIRSSAGHVVMNPAGPSAPPSVPVEDLDVEGPGGRIHALVSRPERGTAPHPTVFLLHGGPTAQDDDSFLPAVAAWVDHGFAVVRVNYRGSTGYGSAWRDALHGDVGHIELADVTAVREHVVAGGLADPERLVIAGGSWGGYLTLLALGVQPKTWAAGIAAVPIADHVATYEDETEGLRAYQRALLGGSPEEVPERYASSSPITYVDQVTAPVLVLAGENDPRCPIRQVQNYIARLAARGHDHEVYRFDAGHGSLVVAERIEQMAAQLDFARKRLRLTGVAGPTGRPG</sequence>
<dbReference type="Gene3D" id="2.120.10.30">
    <property type="entry name" value="TolB, C-terminal domain"/>
    <property type="match status" value="2"/>
</dbReference>
<keyword evidence="4" id="KW-1185">Reference proteome</keyword>
<organism evidence="3 4">
    <name type="scientific">Spongiactinospora rosea</name>
    <dbReference type="NCBI Taxonomy" id="2248750"/>
    <lineage>
        <taxon>Bacteria</taxon>
        <taxon>Bacillati</taxon>
        <taxon>Actinomycetota</taxon>
        <taxon>Actinomycetes</taxon>
        <taxon>Streptosporangiales</taxon>
        <taxon>Streptosporangiaceae</taxon>
        <taxon>Spongiactinospora</taxon>
    </lineage>
</organism>
<proteinExistence type="predicted"/>
<comment type="caution">
    <text evidence="3">The sequence shown here is derived from an EMBL/GenBank/DDBJ whole genome shotgun (WGS) entry which is preliminary data.</text>
</comment>
<dbReference type="SUPFAM" id="SSF82171">
    <property type="entry name" value="DPP6 N-terminal domain-like"/>
    <property type="match status" value="1"/>
</dbReference>
<dbReference type="Proteomes" id="UP000253303">
    <property type="component" value="Unassembled WGS sequence"/>
</dbReference>
<dbReference type="RefSeq" id="WP_113977918.1">
    <property type="nucleotide sequence ID" value="NZ_QMEY01000001.1"/>
</dbReference>
<dbReference type="Pfam" id="PF00326">
    <property type="entry name" value="Peptidase_S9"/>
    <property type="match status" value="1"/>
</dbReference>
<dbReference type="GO" id="GO:0004252">
    <property type="term" value="F:serine-type endopeptidase activity"/>
    <property type="evidence" value="ECO:0007669"/>
    <property type="project" value="TreeGrafter"/>
</dbReference>
<dbReference type="GO" id="GO:0006508">
    <property type="term" value="P:proteolysis"/>
    <property type="evidence" value="ECO:0007669"/>
    <property type="project" value="InterPro"/>
</dbReference>
<evidence type="ECO:0000259" key="2">
    <source>
        <dbReference type="Pfam" id="PF00326"/>
    </source>
</evidence>
<gene>
    <name evidence="3" type="ORF">DP939_01465</name>
</gene>
<evidence type="ECO:0000313" key="3">
    <source>
        <dbReference type="EMBL" id="RBQ21411.1"/>
    </source>
</evidence>
<dbReference type="SUPFAM" id="SSF53474">
    <property type="entry name" value="alpha/beta-Hydrolases"/>
    <property type="match status" value="1"/>
</dbReference>
<dbReference type="PANTHER" id="PTHR42776">
    <property type="entry name" value="SERINE PEPTIDASE S9 FAMILY MEMBER"/>
    <property type="match status" value="1"/>
</dbReference>
<dbReference type="InterPro" id="IPR029058">
    <property type="entry name" value="AB_hydrolase_fold"/>
</dbReference>
<dbReference type="AlphaFoldDB" id="A0A366M5D5"/>
<dbReference type="PANTHER" id="PTHR42776:SF27">
    <property type="entry name" value="DIPEPTIDYL PEPTIDASE FAMILY MEMBER 6"/>
    <property type="match status" value="1"/>
</dbReference>
<evidence type="ECO:0000313" key="4">
    <source>
        <dbReference type="Proteomes" id="UP000253303"/>
    </source>
</evidence>
<dbReference type="EMBL" id="QMEY01000001">
    <property type="protein sequence ID" value="RBQ21411.1"/>
    <property type="molecule type" value="Genomic_DNA"/>
</dbReference>
<dbReference type="InterPro" id="IPR001375">
    <property type="entry name" value="Peptidase_S9_cat"/>
</dbReference>
<dbReference type="Gene3D" id="3.40.50.1820">
    <property type="entry name" value="alpha/beta hydrolase"/>
    <property type="match status" value="1"/>
</dbReference>
<dbReference type="OrthoDB" id="128799at2"/>
<name>A0A366M5D5_9ACTN</name>